<keyword evidence="9" id="KW-0833">Ubl conjugation pathway</keyword>
<evidence type="ECO:0000256" key="12">
    <source>
        <dbReference type="SAM" id="MobiDB-lite"/>
    </source>
</evidence>
<comment type="similarity">
    <text evidence="5">Belongs to the ubiquitin conjugation factor E4 family.</text>
</comment>
<evidence type="ECO:0000256" key="5">
    <source>
        <dbReference type="ARBA" id="ARBA00007434"/>
    </source>
</evidence>
<gene>
    <name evidence="14" type="ORF">Cvel_9725</name>
</gene>
<dbReference type="PhylomeDB" id="A0A0G4HZG1"/>
<dbReference type="Pfam" id="PF10408">
    <property type="entry name" value="Ufd2P_core"/>
    <property type="match status" value="1"/>
</dbReference>
<evidence type="ECO:0000256" key="3">
    <source>
        <dbReference type="ARBA" id="ARBA00004496"/>
    </source>
</evidence>
<dbReference type="GO" id="GO:0000209">
    <property type="term" value="P:protein polyubiquitination"/>
    <property type="evidence" value="ECO:0007669"/>
    <property type="project" value="TreeGrafter"/>
</dbReference>
<evidence type="ECO:0000256" key="11">
    <source>
        <dbReference type="SAM" id="Coils"/>
    </source>
</evidence>
<dbReference type="GO" id="GO:0006511">
    <property type="term" value="P:ubiquitin-dependent protein catabolic process"/>
    <property type="evidence" value="ECO:0007669"/>
    <property type="project" value="InterPro"/>
</dbReference>
<evidence type="ECO:0000256" key="8">
    <source>
        <dbReference type="ARBA" id="ARBA00022679"/>
    </source>
</evidence>
<protein>
    <recommendedName>
        <fullName evidence="6">RING-type E3 ubiquitin transferase</fullName>
        <ecNumber evidence="6">2.3.2.27</ecNumber>
    </recommendedName>
</protein>
<sequence length="1042" mass="116685">MADPSVKEHQLLSRIFCVSLHPRGSPQYEKEQGSVDARFRSSFMTLTNLVEELQSEAAELKLKFSLVERIVLGRLSTPPPDGKGALQYLSESFYRACDEDSFFRTLPQEVKAQVPGLLEQIGRFASLYILVPSMFGLPDQIDGTHLILNALDFGMSPRFLERFVAELEGNETGCLKRVFGPVVEQLCKRICGRTLSDPRTGHCRVLTILASNKMIAKVIPQLACFDPSANMLAFQKSMPGYALMSSSLLGGFLSPSPLDWGLLGPGKEAESARHKYFQGVSTKPRPVGIQAQNTLRGDLEAALTGTHTFLMALLKAGAEEERLAIFYWFAKILRSMESKAKLASMFGQDAAQAMPGMEALLIRASGQVTGGFGLNVFWLLAALAEPIKVEQVGDVDAFYALRADCRNLVGYMNEKELPWCVGAKEQVQKALAFYQTTAGSKAAAKPKSHFFWLAAKAFRVLFKPSVGDYRGVLNKVVKMQQQGPAAIRGNPLFDKVVGEMYCYDVCLFGNHMSSVCGHLINLILTHAVRSLYLFDPQGTLKPDVLQFLQSKGDRISALIVKACPPPVSSEMLPPQFAALPGDLIEDVMEVVQNCLWFRKPSVLTYLDLDLVVAVLILVLESGNVFKNAALRAKAAQVIQLMSEEKDFKSRVELAPVAQTHLLSALITFYGDCEKSGGFYQRVNYRATVTHILESLLHSHEQRESLKKFASSREEDMVRFVHALLSDLGYLLEEGMETLGKIKERLQKGEKLDDTQDEEAEDEEQQQQQQEQAQQQQQQQRQQNDEDEPLPDEVMDGPHENVEQLPLRSLQRNCKSLLQLGLRTLRLLWRVSKEAPETIVNLKLVLPNVVATLNGCIDRLVGPKCLRLKVDNYEQFEFKPRDLLSYACETYVYLARADNYGVIPAEIVNEGRYYKPETFSKAIRILKRESIIPGDMLRAFEDLTTKLQDAGMEQKELEEILDSLDIPDEFLDPVMSELMTDPVMLPSSKKIMDRKHVEKHLLSDDHDPFNRSPLKASDLIPQPELKQQIEAWVKEALAKAGKG</sequence>
<evidence type="ECO:0000256" key="10">
    <source>
        <dbReference type="ARBA" id="ARBA00023242"/>
    </source>
</evidence>
<dbReference type="EMBL" id="CDMZ01004512">
    <property type="protein sequence ID" value="CEM49967.1"/>
    <property type="molecule type" value="Genomic_DNA"/>
</dbReference>
<dbReference type="GO" id="GO:0005737">
    <property type="term" value="C:cytoplasm"/>
    <property type="evidence" value="ECO:0007669"/>
    <property type="project" value="UniProtKB-SubCell"/>
</dbReference>
<dbReference type="VEuPathDB" id="CryptoDB:Cvel_9725"/>
<feature type="compositionally biased region" description="Low complexity" evidence="12">
    <location>
        <begin position="765"/>
        <end position="781"/>
    </location>
</feature>
<feature type="coiled-coil region" evidence="11">
    <location>
        <begin position="43"/>
        <end position="70"/>
    </location>
</feature>
<evidence type="ECO:0000256" key="7">
    <source>
        <dbReference type="ARBA" id="ARBA00022490"/>
    </source>
</evidence>
<dbReference type="SMART" id="SM00504">
    <property type="entry name" value="Ubox"/>
    <property type="match status" value="1"/>
</dbReference>
<organism evidence="14">
    <name type="scientific">Chromera velia CCMP2878</name>
    <dbReference type="NCBI Taxonomy" id="1169474"/>
    <lineage>
        <taxon>Eukaryota</taxon>
        <taxon>Sar</taxon>
        <taxon>Alveolata</taxon>
        <taxon>Colpodellida</taxon>
        <taxon>Chromeraceae</taxon>
        <taxon>Chromera</taxon>
    </lineage>
</organism>
<feature type="domain" description="U-box" evidence="13">
    <location>
        <begin position="964"/>
        <end position="1038"/>
    </location>
</feature>
<comment type="pathway">
    <text evidence="4">Protein modification; protein ubiquitination.</text>
</comment>
<evidence type="ECO:0000256" key="1">
    <source>
        <dbReference type="ARBA" id="ARBA00000900"/>
    </source>
</evidence>
<dbReference type="GO" id="GO:0036503">
    <property type="term" value="P:ERAD pathway"/>
    <property type="evidence" value="ECO:0007669"/>
    <property type="project" value="InterPro"/>
</dbReference>
<reference evidence="14" key="1">
    <citation type="submission" date="2014-11" db="EMBL/GenBank/DDBJ databases">
        <authorList>
            <person name="Otto D Thomas"/>
            <person name="Naeem Raeece"/>
        </authorList>
    </citation>
    <scope>NUCLEOTIDE SEQUENCE</scope>
</reference>
<dbReference type="UniPathway" id="UPA00143"/>
<accession>A0A0G4HZG1</accession>
<dbReference type="InterPro" id="IPR003613">
    <property type="entry name" value="Ubox_domain"/>
</dbReference>
<evidence type="ECO:0000256" key="2">
    <source>
        <dbReference type="ARBA" id="ARBA00004123"/>
    </source>
</evidence>
<dbReference type="InterPro" id="IPR045132">
    <property type="entry name" value="UBE4"/>
</dbReference>
<dbReference type="PANTHER" id="PTHR13931:SF2">
    <property type="entry name" value="UBIQUITIN CONJUGATION FACTOR E4 B"/>
    <property type="match status" value="1"/>
</dbReference>
<evidence type="ECO:0000256" key="9">
    <source>
        <dbReference type="ARBA" id="ARBA00022786"/>
    </source>
</evidence>
<dbReference type="EC" id="2.3.2.27" evidence="6"/>
<dbReference type="InterPro" id="IPR019474">
    <property type="entry name" value="Ub_conjug_fac_E4_core"/>
</dbReference>
<evidence type="ECO:0000256" key="4">
    <source>
        <dbReference type="ARBA" id="ARBA00004906"/>
    </source>
</evidence>
<dbReference type="FunFam" id="3.30.40.10:FF:000055">
    <property type="entry name" value="Ubiquitin conjugation factor e4 a"/>
    <property type="match status" value="1"/>
</dbReference>
<keyword evidence="8" id="KW-0808">Transferase</keyword>
<dbReference type="SUPFAM" id="SSF57850">
    <property type="entry name" value="RING/U-box"/>
    <property type="match status" value="1"/>
</dbReference>
<keyword evidence="7" id="KW-0963">Cytoplasm</keyword>
<feature type="compositionally biased region" description="Acidic residues" evidence="12">
    <location>
        <begin position="784"/>
        <end position="794"/>
    </location>
</feature>
<feature type="compositionally biased region" description="Acidic residues" evidence="12">
    <location>
        <begin position="754"/>
        <end position="764"/>
    </location>
</feature>
<dbReference type="AlphaFoldDB" id="A0A0G4HZG1"/>
<dbReference type="CDD" id="cd16658">
    <property type="entry name" value="RING-Ubox_UBE4B"/>
    <property type="match status" value="1"/>
</dbReference>
<evidence type="ECO:0000256" key="6">
    <source>
        <dbReference type="ARBA" id="ARBA00012483"/>
    </source>
</evidence>
<keyword evidence="11" id="KW-0175">Coiled coil</keyword>
<dbReference type="InterPro" id="IPR013083">
    <property type="entry name" value="Znf_RING/FYVE/PHD"/>
</dbReference>
<comment type="catalytic activity">
    <reaction evidence="1">
        <text>S-ubiquitinyl-[E2 ubiquitin-conjugating enzyme]-L-cysteine + [acceptor protein]-L-lysine = [E2 ubiquitin-conjugating enzyme]-L-cysteine + N(6)-ubiquitinyl-[acceptor protein]-L-lysine.</text>
        <dbReference type="EC" id="2.3.2.27"/>
    </reaction>
</comment>
<name>A0A0G4HZG1_9ALVE</name>
<dbReference type="GO" id="GO:0034450">
    <property type="term" value="F:ubiquitin-ubiquitin ligase activity"/>
    <property type="evidence" value="ECO:0007669"/>
    <property type="project" value="InterPro"/>
</dbReference>
<evidence type="ECO:0000259" key="13">
    <source>
        <dbReference type="PROSITE" id="PS51698"/>
    </source>
</evidence>
<dbReference type="Gene3D" id="3.30.40.10">
    <property type="entry name" value="Zinc/RING finger domain, C3HC4 (zinc finger)"/>
    <property type="match status" value="1"/>
</dbReference>
<dbReference type="GO" id="GO:0000151">
    <property type="term" value="C:ubiquitin ligase complex"/>
    <property type="evidence" value="ECO:0007669"/>
    <property type="project" value="InterPro"/>
</dbReference>
<dbReference type="PROSITE" id="PS51698">
    <property type="entry name" value="U_BOX"/>
    <property type="match status" value="1"/>
</dbReference>
<comment type="subcellular location">
    <subcellularLocation>
        <location evidence="3">Cytoplasm</location>
    </subcellularLocation>
    <subcellularLocation>
        <location evidence="2">Nucleus</location>
    </subcellularLocation>
</comment>
<dbReference type="Pfam" id="PF04564">
    <property type="entry name" value="U-box"/>
    <property type="match status" value="1"/>
</dbReference>
<keyword evidence="10" id="KW-0539">Nucleus</keyword>
<dbReference type="GO" id="GO:0005634">
    <property type="term" value="C:nucleus"/>
    <property type="evidence" value="ECO:0007669"/>
    <property type="project" value="UniProtKB-SubCell"/>
</dbReference>
<dbReference type="PANTHER" id="PTHR13931">
    <property type="entry name" value="UBIQUITINATION FACTOR E4"/>
    <property type="match status" value="1"/>
</dbReference>
<feature type="region of interest" description="Disordered" evidence="12">
    <location>
        <begin position="748"/>
        <end position="798"/>
    </location>
</feature>
<proteinExistence type="inferred from homology"/>
<evidence type="ECO:0000313" key="14">
    <source>
        <dbReference type="EMBL" id="CEM49967.1"/>
    </source>
</evidence>